<dbReference type="EMBL" id="HG792016">
    <property type="protein sequence ID" value="CDM30187.1"/>
    <property type="molecule type" value="Genomic_DNA"/>
</dbReference>
<feature type="region of interest" description="Disordered" evidence="1">
    <location>
        <begin position="71"/>
        <end position="93"/>
    </location>
</feature>
<feature type="compositionally biased region" description="Polar residues" evidence="1">
    <location>
        <begin position="43"/>
        <end position="54"/>
    </location>
</feature>
<reference evidence="2" key="1">
    <citation type="journal article" date="2014" name="Nat. Commun.">
        <title>Multiple recent horizontal transfers of a large genomic region in cheese making fungi.</title>
        <authorList>
            <person name="Cheeseman K."/>
            <person name="Ropars J."/>
            <person name="Renault P."/>
            <person name="Dupont J."/>
            <person name="Gouzy J."/>
            <person name="Branca A."/>
            <person name="Abraham A.L."/>
            <person name="Ceppi M."/>
            <person name="Conseiller E."/>
            <person name="Debuchy R."/>
            <person name="Malagnac F."/>
            <person name="Goarin A."/>
            <person name="Silar P."/>
            <person name="Lacoste S."/>
            <person name="Sallet E."/>
            <person name="Bensimon A."/>
            <person name="Giraud T."/>
            <person name="Brygoo Y."/>
        </authorList>
    </citation>
    <scope>NUCLEOTIDE SEQUENCE [LARGE SCALE GENOMIC DNA]</scope>
    <source>
        <strain evidence="2">FM164</strain>
    </source>
</reference>
<keyword evidence="3" id="KW-1185">Reference proteome</keyword>
<name>W6QKV1_PENRF</name>
<feature type="region of interest" description="Disordered" evidence="1">
    <location>
        <begin position="1"/>
        <end position="55"/>
    </location>
</feature>
<gene>
    <name evidence="2" type="ORF">PROQFM164_S02g000336</name>
</gene>
<evidence type="ECO:0000256" key="1">
    <source>
        <dbReference type="SAM" id="MobiDB-lite"/>
    </source>
</evidence>
<proteinExistence type="predicted"/>
<dbReference type="AlphaFoldDB" id="W6QKV1"/>
<accession>W6QKV1</accession>
<dbReference type="Proteomes" id="UP000030686">
    <property type="component" value="Unassembled WGS sequence"/>
</dbReference>
<evidence type="ECO:0000313" key="2">
    <source>
        <dbReference type="EMBL" id="CDM30187.1"/>
    </source>
</evidence>
<organism evidence="2 3">
    <name type="scientific">Penicillium roqueforti (strain FM164)</name>
    <dbReference type="NCBI Taxonomy" id="1365484"/>
    <lineage>
        <taxon>Eukaryota</taxon>
        <taxon>Fungi</taxon>
        <taxon>Dikarya</taxon>
        <taxon>Ascomycota</taxon>
        <taxon>Pezizomycotina</taxon>
        <taxon>Eurotiomycetes</taxon>
        <taxon>Eurotiomycetidae</taxon>
        <taxon>Eurotiales</taxon>
        <taxon>Aspergillaceae</taxon>
        <taxon>Penicillium</taxon>
    </lineage>
</organism>
<evidence type="ECO:0000313" key="3">
    <source>
        <dbReference type="Proteomes" id="UP000030686"/>
    </source>
</evidence>
<sequence length="134" mass="15548">MVLPQVLKPTQYHKPARSKPQELPPRAHESTISFQQTTTTTTPSSDHTLDNQLHITPFPPLFQQNAYVSRRIAGKQHRDPSQHPHGSRPRRTKRRWSWIMGDIVYIYISVRPEAWPQLGLAPARSLPRSRFQLL</sequence>
<protein>
    <submittedName>
        <fullName evidence="2">Genomic scaffold, ProqFM164S02</fullName>
    </submittedName>
</protein>
<dbReference type="OrthoDB" id="4367397at2759"/>